<dbReference type="EMBL" id="CP012752">
    <property type="protein sequence ID" value="ALG06842.1"/>
    <property type="molecule type" value="Genomic_DNA"/>
</dbReference>
<dbReference type="STRING" id="860235.AOZ06_07775"/>
<dbReference type="AlphaFoldDB" id="A0A0N9HXA4"/>
<dbReference type="KEGG" id="kphy:AOZ06_07775"/>
<name>A0A0N9HXA4_9PSEU</name>
<sequence>MAVPSTDLEWVNYLARRHDAEKPELEAYDRYYEGTQPLTYMHPEILREVQDRISPVIIAWPQLIVDSVEERLDVEGFRTPDQESADDDLWRVWQSNDLDEQSQLGHLDALTMRRAYVCVGSNEDDEDTPLVTVESPLEMFADVDPRTRKVRAALRRVVEEDSSARTNERYATLYLPDRTVWYQWSGEWKVEDVDEHRLGEVPVTPLVNRGRTTRMVRNARGNAIRYGRSELAPVIPLADAANKQATDMMIASEFVALPLRGFWGITPEDLVDQDGNRITALQAIMGRLLTLADTEGKQFEFPGASLDNFVKTLDSLAKMVAAIAGLPPHYLGHAADNPASAEGIRSAESRLVKRAERKQRAFGGAWERTARIVRRFQEGDWDPALRRLETIWRDASTPTEAQKADATVKKFQAKIITLRQAREDLGYTDPQITRMEKDDEKEAQRDPVAEIARGLADRVPVSEPDIPPADPEGAPVVDRVPA</sequence>
<gene>
    <name evidence="2" type="ORF">AOZ06_07775</name>
</gene>
<evidence type="ECO:0000313" key="2">
    <source>
        <dbReference type="EMBL" id="ALG06842.1"/>
    </source>
</evidence>
<evidence type="ECO:0000313" key="3">
    <source>
        <dbReference type="Proteomes" id="UP000063699"/>
    </source>
</evidence>
<dbReference type="Proteomes" id="UP000063699">
    <property type="component" value="Chromosome"/>
</dbReference>
<feature type="region of interest" description="Disordered" evidence="1">
    <location>
        <begin position="453"/>
        <end position="482"/>
    </location>
</feature>
<dbReference type="InterPro" id="IPR021145">
    <property type="entry name" value="Portal_protein_SPP1_Gp6-like"/>
</dbReference>
<evidence type="ECO:0000256" key="1">
    <source>
        <dbReference type="SAM" id="MobiDB-lite"/>
    </source>
</evidence>
<dbReference type="Pfam" id="PF05133">
    <property type="entry name" value="SPP1_portal"/>
    <property type="match status" value="1"/>
</dbReference>
<evidence type="ECO:0008006" key="4">
    <source>
        <dbReference type="Google" id="ProtNLM"/>
    </source>
</evidence>
<keyword evidence="3" id="KW-1185">Reference proteome</keyword>
<accession>A0A0N9HXA4</accession>
<proteinExistence type="predicted"/>
<dbReference type="RefSeq" id="WP_054288814.1">
    <property type="nucleotide sequence ID" value="NZ_CP012752.1"/>
</dbReference>
<reference evidence="2 3" key="1">
    <citation type="submission" date="2015-07" db="EMBL/GenBank/DDBJ databases">
        <title>Genome sequencing of Kibdelosporangium phytohabitans.</title>
        <authorList>
            <person name="Qin S."/>
            <person name="Xing K."/>
        </authorList>
    </citation>
    <scope>NUCLEOTIDE SEQUENCE [LARGE SCALE GENOMIC DNA]</scope>
    <source>
        <strain evidence="2 3">KLBMP1111</strain>
    </source>
</reference>
<protein>
    <recommendedName>
        <fullName evidence="4">Phage portal protein</fullName>
    </recommendedName>
</protein>
<organism evidence="2 3">
    <name type="scientific">Kibdelosporangium phytohabitans</name>
    <dbReference type="NCBI Taxonomy" id="860235"/>
    <lineage>
        <taxon>Bacteria</taxon>
        <taxon>Bacillati</taxon>
        <taxon>Actinomycetota</taxon>
        <taxon>Actinomycetes</taxon>
        <taxon>Pseudonocardiales</taxon>
        <taxon>Pseudonocardiaceae</taxon>
        <taxon>Kibdelosporangium</taxon>
    </lineage>
</organism>